<gene>
    <name evidence="1" type="ORF">LTR37_016067</name>
</gene>
<accession>A0ACC3MNT3</accession>
<evidence type="ECO:0000313" key="1">
    <source>
        <dbReference type="EMBL" id="KAK3700188.1"/>
    </source>
</evidence>
<protein>
    <submittedName>
        <fullName evidence="1">Uncharacterized protein</fullName>
    </submittedName>
</protein>
<keyword evidence="2" id="KW-1185">Reference proteome</keyword>
<organism evidence="1 2">
    <name type="scientific">Vermiconidia calcicola</name>
    <dbReference type="NCBI Taxonomy" id="1690605"/>
    <lineage>
        <taxon>Eukaryota</taxon>
        <taxon>Fungi</taxon>
        <taxon>Dikarya</taxon>
        <taxon>Ascomycota</taxon>
        <taxon>Pezizomycotina</taxon>
        <taxon>Dothideomycetes</taxon>
        <taxon>Dothideomycetidae</taxon>
        <taxon>Mycosphaerellales</taxon>
        <taxon>Extremaceae</taxon>
        <taxon>Vermiconidia</taxon>
    </lineage>
</organism>
<reference evidence="1" key="1">
    <citation type="submission" date="2023-07" db="EMBL/GenBank/DDBJ databases">
        <title>Black Yeasts Isolated from many extreme environments.</title>
        <authorList>
            <person name="Coleine C."/>
            <person name="Stajich J.E."/>
            <person name="Selbmann L."/>
        </authorList>
    </citation>
    <scope>NUCLEOTIDE SEQUENCE</scope>
    <source>
        <strain evidence="1">CCFEE 5714</strain>
    </source>
</reference>
<sequence>MPPNDKDQTKSNKTAGPGYNKPTASTAAKAKKPAPTKSDRVYNEHFVVEEESESPLPPAPVQPSETEWAELRKVRVKLAEKSLAIKTMKGKNISNPDIIKAKDKLKALMSEYKEIPLVARYEAINSGSNKSLESLADGDAQAAYKEMSDKRSETATLNVPTKWRAVLEA</sequence>
<name>A0ACC3MNT3_9PEZI</name>
<evidence type="ECO:0000313" key="2">
    <source>
        <dbReference type="Proteomes" id="UP001281147"/>
    </source>
</evidence>
<comment type="caution">
    <text evidence="1">The sequence shown here is derived from an EMBL/GenBank/DDBJ whole genome shotgun (WGS) entry which is preliminary data.</text>
</comment>
<proteinExistence type="predicted"/>
<dbReference type="Proteomes" id="UP001281147">
    <property type="component" value="Unassembled WGS sequence"/>
</dbReference>
<dbReference type="EMBL" id="JAUTXU010000188">
    <property type="protein sequence ID" value="KAK3700188.1"/>
    <property type="molecule type" value="Genomic_DNA"/>
</dbReference>